<evidence type="ECO:0000313" key="2">
    <source>
        <dbReference type="EMBL" id="PXX70693.1"/>
    </source>
</evidence>
<dbReference type="Proteomes" id="UP000247569">
    <property type="component" value="Unassembled WGS sequence"/>
</dbReference>
<organism evidence="2 3">
    <name type="scientific">Nocardia tenerifensis</name>
    <dbReference type="NCBI Taxonomy" id="228006"/>
    <lineage>
        <taxon>Bacteria</taxon>
        <taxon>Bacillati</taxon>
        <taxon>Actinomycetota</taxon>
        <taxon>Actinomycetes</taxon>
        <taxon>Mycobacteriales</taxon>
        <taxon>Nocardiaceae</taxon>
        <taxon>Nocardia</taxon>
    </lineage>
</organism>
<keyword evidence="1" id="KW-0732">Signal</keyword>
<evidence type="ECO:0008006" key="4">
    <source>
        <dbReference type="Google" id="ProtNLM"/>
    </source>
</evidence>
<feature type="signal peptide" evidence="1">
    <location>
        <begin position="1"/>
        <end position="31"/>
    </location>
</feature>
<name>A0A318KEP7_9NOCA</name>
<sequence length="135" mass="13247">MYRSKKSVAAALTSFGAITAALVLTAPAAPAAVTAVGVAPGLSFGSSTAFGTNCSYIATATAAPGDVIGFFDATGTFDPGGWITVPSSGTVTAKWTPLIPGNHTVFAVHNSSAFVSTTATVGNGVNLGPVCLVLP</sequence>
<comment type="caution">
    <text evidence="2">The sequence shown here is derived from an EMBL/GenBank/DDBJ whole genome shotgun (WGS) entry which is preliminary data.</text>
</comment>
<gene>
    <name evidence="2" type="ORF">DFR70_101113</name>
</gene>
<accession>A0A318KEP7</accession>
<dbReference type="OrthoDB" id="4557806at2"/>
<protein>
    <recommendedName>
        <fullName evidence="4">Ig-like domain-containing protein</fullName>
    </recommendedName>
</protein>
<proteinExistence type="predicted"/>
<keyword evidence="3" id="KW-1185">Reference proteome</keyword>
<evidence type="ECO:0000256" key="1">
    <source>
        <dbReference type="SAM" id="SignalP"/>
    </source>
</evidence>
<reference evidence="2 3" key="1">
    <citation type="submission" date="2018-05" db="EMBL/GenBank/DDBJ databases">
        <title>Genomic Encyclopedia of Type Strains, Phase IV (KMG-IV): sequencing the most valuable type-strain genomes for metagenomic binning, comparative biology and taxonomic classification.</title>
        <authorList>
            <person name="Goeker M."/>
        </authorList>
    </citation>
    <scope>NUCLEOTIDE SEQUENCE [LARGE SCALE GENOMIC DNA]</scope>
    <source>
        <strain evidence="2 3">DSM 44704</strain>
    </source>
</reference>
<dbReference type="AlphaFoldDB" id="A0A318KEP7"/>
<feature type="chain" id="PRO_5016372259" description="Ig-like domain-containing protein" evidence="1">
    <location>
        <begin position="32"/>
        <end position="135"/>
    </location>
</feature>
<dbReference type="RefSeq" id="WP_040734822.1">
    <property type="nucleotide sequence ID" value="NZ_QJKF01000001.1"/>
</dbReference>
<evidence type="ECO:0000313" key="3">
    <source>
        <dbReference type="Proteomes" id="UP000247569"/>
    </source>
</evidence>
<dbReference type="EMBL" id="QJKF01000001">
    <property type="protein sequence ID" value="PXX70693.1"/>
    <property type="molecule type" value="Genomic_DNA"/>
</dbReference>